<dbReference type="SUPFAM" id="SSF81606">
    <property type="entry name" value="PP2C-like"/>
    <property type="match status" value="1"/>
</dbReference>
<protein>
    <recommendedName>
        <fullName evidence="1">PPM-type phosphatase domain-containing protein</fullName>
    </recommendedName>
</protein>
<reference evidence="2" key="1">
    <citation type="submission" date="2020-10" db="EMBL/GenBank/DDBJ databases">
        <title>Sequencing the genomes of 1000 actinobacteria strains.</title>
        <authorList>
            <person name="Klenk H.-P."/>
        </authorList>
    </citation>
    <scope>NUCLEOTIDE SEQUENCE</scope>
    <source>
        <strain evidence="2">DSM 45354</strain>
    </source>
</reference>
<dbReference type="Pfam" id="PF13672">
    <property type="entry name" value="PP2C_2"/>
    <property type="match status" value="1"/>
</dbReference>
<dbReference type="InterPro" id="IPR036457">
    <property type="entry name" value="PPM-type-like_dom_sf"/>
</dbReference>
<gene>
    <name evidence="2" type="ORF">HEB94_009668</name>
</gene>
<feature type="domain" description="PPM-type phosphatase" evidence="1">
    <location>
        <begin position="22"/>
        <end position="199"/>
    </location>
</feature>
<dbReference type="EMBL" id="JADBEM010000001">
    <property type="protein sequence ID" value="MBE1612820.1"/>
    <property type="molecule type" value="Genomic_DNA"/>
</dbReference>
<evidence type="ECO:0000313" key="3">
    <source>
        <dbReference type="Proteomes" id="UP000638648"/>
    </source>
</evidence>
<dbReference type="AlphaFoldDB" id="A0A927NDF2"/>
<evidence type="ECO:0000259" key="1">
    <source>
        <dbReference type="Pfam" id="PF13672"/>
    </source>
</evidence>
<accession>A0A927NDF2</accession>
<dbReference type="InterPro" id="IPR001932">
    <property type="entry name" value="PPM-type_phosphatase-like_dom"/>
</dbReference>
<dbReference type="Gene3D" id="3.60.40.10">
    <property type="entry name" value="PPM-type phosphatase domain"/>
    <property type="match status" value="1"/>
</dbReference>
<comment type="caution">
    <text evidence="2">The sequence shown here is derived from an EMBL/GenBank/DDBJ whole genome shotgun (WGS) entry which is preliminary data.</text>
</comment>
<keyword evidence="3" id="KW-1185">Reference proteome</keyword>
<organism evidence="2 3">
    <name type="scientific">Actinopolymorpha pittospori</name>
    <dbReference type="NCBI Taxonomy" id="648752"/>
    <lineage>
        <taxon>Bacteria</taxon>
        <taxon>Bacillati</taxon>
        <taxon>Actinomycetota</taxon>
        <taxon>Actinomycetes</taxon>
        <taxon>Propionibacteriales</taxon>
        <taxon>Actinopolymorphaceae</taxon>
        <taxon>Actinopolymorpha</taxon>
    </lineage>
</organism>
<dbReference type="Proteomes" id="UP000638648">
    <property type="component" value="Unassembled WGS sequence"/>
</dbReference>
<sequence length="264" mass="28028">MRVTFATEPGSSTIDNEDFVSATADLAVVLDGVTPMNRDDTGCRHGVAWYARTLGADLVRLAGQDAVSLADCLAEAIVRTRDAHAGTCDLAHPDSPAATVAAARVRGNRLDYLVLADSAVVLDIGDEVQVVIDHRAGQVGRRLSANGARPTAAQVRSHRNRPDGYWVAAERPDSAYEAIVGAVETTGLRRLMVASDGATRLVDTFGTVDWRGALDALQDSGPRAWIEATRAAERADAEADASTRRVRGKVHDDASVVFFGFSSS</sequence>
<evidence type="ECO:0000313" key="2">
    <source>
        <dbReference type="EMBL" id="MBE1612820.1"/>
    </source>
</evidence>
<name>A0A927NDF2_9ACTN</name>
<proteinExistence type="predicted"/>
<dbReference type="RefSeq" id="WP_192755798.1">
    <property type="nucleotide sequence ID" value="NZ_BAABJL010000084.1"/>
</dbReference>